<keyword evidence="2" id="KW-0812">Transmembrane</keyword>
<evidence type="ECO:0000313" key="4">
    <source>
        <dbReference type="EMBL" id="WAA09392.1"/>
    </source>
</evidence>
<dbReference type="PANTHER" id="PTHR30404:SF0">
    <property type="entry name" value="N-ACETYLMURAMOYL-L-ALANINE AMIDASE AMIC"/>
    <property type="match status" value="1"/>
</dbReference>
<dbReference type="GO" id="GO:0008745">
    <property type="term" value="F:N-acetylmuramoyl-L-alanine amidase activity"/>
    <property type="evidence" value="ECO:0007669"/>
    <property type="project" value="UniProtKB-EC"/>
</dbReference>
<reference evidence="4" key="1">
    <citation type="submission" date="2022-09" db="EMBL/GenBank/DDBJ databases">
        <title>Complete Genomes of Fervidibacillus albus and Fervidibacillus halotolerans isolated from tidal flat sediments.</title>
        <authorList>
            <person name="Kwon K.K."/>
            <person name="Yang S.-H."/>
            <person name="Park M.J."/>
            <person name="Oh H.-M."/>
        </authorList>
    </citation>
    <scope>NUCLEOTIDE SEQUENCE</scope>
    <source>
        <strain evidence="4">MEBiC13591</strain>
    </source>
</reference>
<dbReference type="PANTHER" id="PTHR30404">
    <property type="entry name" value="N-ACETYLMURAMOYL-L-ALANINE AMIDASE"/>
    <property type="match status" value="1"/>
</dbReference>
<evidence type="ECO:0000259" key="3">
    <source>
        <dbReference type="SMART" id="SM00646"/>
    </source>
</evidence>
<name>A0A9E8RXB9_9BACI</name>
<keyword evidence="2" id="KW-0472">Membrane</keyword>
<dbReference type="Proteomes" id="UP001164718">
    <property type="component" value="Chromosome"/>
</dbReference>
<accession>A0A9E8RXB9</accession>
<evidence type="ECO:0000256" key="2">
    <source>
        <dbReference type="SAM" id="Phobius"/>
    </source>
</evidence>
<dbReference type="NCBIfam" id="TIGR02883">
    <property type="entry name" value="spore_cwlD"/>
    <property type="match status" value="1"/>
</dbReference>
<dbReference type="CDD" id="cd02696">
    <property type="entry name" value="MurNAc-LAA"/>
    <property type="match status" value="1"/>
</dbReference>
<dbReference type="Gene3D" id="3.40.630.40">
    <property type="entry name" value="Zn-dependent exopeptidases"/>
    <property type="match status" value="1"/>
</dbReference>
<evidence type="ECO:0000256" key="1">
    <source>
        <dbReference type="ARBA" id="ARBA00022801"/>
    </source>
</evidence>
<keyword evidence="2" id="KW-1133">Transmembrane helix</keyword>
<dbReference type="EMBL" id="CP106878">
    <property type="protein sequence ID" value="WAA09392.1"/>
    <property type="molecule type" value="Genomic_DNA"/>
</dbReference>
<organism evidence="4 5">
    <name type="scientific">Fervidibacillus albus</name>
    <dbReference type="NCBI Taxonomy" id="2980026"/>
    <lineage>
        <taxon>Bacteria</taxon>
        <taxon>Bacillati</taxon>
        <taxon>Bacillota</taxon>
        <taxon>Bacilli</taxon>
        <taxon>Bacillales</taxon>
        <taxon>Bacillaceae</taxon>
        <taxon>Fervidibacillus</taxon>
    </lineage>
</organism>
<sequence length="243" mass="28200">MKKRWIIFSTLVLATLIVYLIMENVFWRTTWNSWNLPLTGRIIYIDPGHGGPDGGAEKNGAVEKEIAFSISMKLRDYLEQQGAFVLLTREQDTDLADEDLKSLSQRKVQDLHRRAEMINESEAELFVSIHLNAIPSSKWRGAQTFYYPRYVESEIAATFIQEELIDNLENTDRKAKSLTNVYLLKAIEKPGVLVETGFLSNPDERELLMKEDYQEKVAIAIYEGIMRYFSDERETRMKEMESE</sequence>
<dbReference type="InterPro" id="IPR050695">
    <property type="entry name" value="N-acetylmuramoyl_amidase_3"/>
</dbReference>
<protein>
    <submittedName>
        <fullName evidence="4">N-acetylmuramoyl-L-alanine amidase CwlD</fullName>
        <ecNumber evidence="4">3.5.1.28</ecNumber>
    </submittedName>
</protein>
<feature type="transmembrane region" description="Helical" evidence="2">
    <location>
        <begin position="5"/>
        <end position="22"/>
    </location>
</feature>
<gene>
    <name evidence="4" type="primary">cwlD</name>
    <name evidence="4" type="ORF">OE104_12675</name>
</gene>
<dbReference type="EC" id="3.5.1.28" evidence="4"/>
<dbReference type="InterPro" id="IPR002508">
    <property type="entry name" value="MurNAc-LAA_cat"/>
</dbReference>
<dbReference type="AlphaFoldDB" id="A0A9E8RXB9"/>
<dbReference type="GO" id="GO:0030288">
    <property type="term" value="C:outer membrane-bounded periplasmic space"/>
    <property type="evidence" value="ECO:0007669"/>
    <property type="project" value="TreeGrafter"/>
</dbReference>
<dbReference type="InterPro" id="IPR014234">
    <property type="entry name" value="Spore_CwlD"/>
</dbReference>
<dbReference type="GO" id="GO:0009253">
    <property type="term" value="P:peptidoglycan catabolic process"/>
    <property type="evidence" value="ECO:0007669"/>
    <property type="project" value="InterPro"/>
</dbReference>
<dbReference type="RefSeq" id="WP_275417173.1">
    <property type="nucleotide sequence ID" value="NZ_CP106878.1"/>
</dbReference>
<keyword evidence="5" id="KW-1185">Reference proteome</keyword>
<dbReference type="Pfam" id="PF01520">
    <property type="entry name" value="Amidase_3"/>
    <property type="match status" value="1"/>
</dbReference>
<proteinExistence type="predicted"/>
<dbReference type="KEGG" id="faf:OE104_12675"/>
<keyword evidence="1 4" id="KW-0378">Hydrolase</keyword>
<evidence type="ECO:0000313" key="5">
    <source>
        <dbReference type="Proteomes" id="UP001164718"/>
    </source>
</evidence>
<feature type="domain" description="MurNAc-LAA" evidence="3">
    <location>
        <begin position="115"/>
        <end position="226"/>
    </location>
</feature>
<dbReference type="SUPFAM" id="SSF53187">
    <property type="entry name" value="Zn-dependent exopeptidases"/>
    <property type="match status" value="1"/>
</dbReference>
<dbReference type="SMART" id="SM00646">
    <property type="entry name" value="Ami_3"/>
    <property type="match status" value="1"/>
</dbReference>